<proteinExistence type="predicted"/>
<evidence type="ECO:0000313" key="2">
    <source>
        <dbReference type="Proteomes" id="UP000018209"/>
    </source>
</evidence>
<dbReference type="Proteomes" id="UP000018209">
    <property type="component" value="Unassembled WGS sequence"/>
</dbReference>
<comment type="caution">
    <text evidence="1">The sequence shown here is derived from an EMBL/GenBank/DDBJ whole genome shotgun (WGS) entry which is preliminary data.</text>
</comment>
<gene>
    <name evidence="1" type="ORF">NBRC3257_1565</name>
</gene>
<organism evidence="1 2">
    <name type="scientific">Gluconobacter thailandicus NBRC 3257</name>
    <dbReference type="NCBI Taxonomy" id="1381097"/>
    <lineage>
        <taxon>Bacteria</taxon>
        <taxon>Pseudomonadati</taxon>
        <taxon>Pseudomonadota</taxon>
        <taxon>Alphaproteobacteria</taxon>
        <taxon>Acetobacterales</taxon>
        <taxon>Acetobacteraceae</taxon>
        <taxon>Gluconobacter</taxon>
    </lineage>
</organism>
<name>A0ABQ0IWK2_GLUTH</name>
<accession>A0ABQ0IWK2</accession>
<reference evidence="1 2" key="1">
    <citation type="submission" date="2013-08" db="EMBL/GenBank/DDBJ databases">
        <title>Gluconobacter thailandicus NBRC 3257 whole genome sequence.</title>
        <authorList>
            <person name="Matsutani M."/>
            <person name="Yakushi T."/>
            <person name="Matsushita K."/>
        </authorList>
    </citation>
    <scope>NUCLEOTIDE SEQUENCE [LARGE SCALE GENOMIC DNA]</scope>
    <source>
        <strain evidence="1 2">NBRC 3257</strain>
    </source>
</reference>
<keyword evidence="2" id="KW-1185">Reference proteome</keyword>
<sequence>MKFCRKFSINIYGTKLMSIDNFPVQLQAAIQQGFLAREFENGLKSRLGFRQVADREVFPNAIGETLTKTRKSLKAPVTTPLNPTGNTNFDNGMSPAGWSVEQYTLSINQYGDTIDLNMVTSGVGIASQFLANANTNGVQAMQSLDRLARNTLFGGAQNGVGGYLGGNTRVNIALDAEGDTIQVDDIRGFQSVIVNGQVTLIGSSNGMTVTVGSDVYTLVRVVADATNISTAPGGISGQMTFSGSVSVSDGALGQPVVAATAPKVIRPNGRLTTAALQTASASGLADTLGIQQVLAGVATLRRNNVPMINGAYHCYLDDIQLLSLFRDDDFKHLYRGAYGSEEYRSGQVIELLGVRFIPTTEAPQQLSLGAGPIHRALLLGQGALIEGDCALTGHSDIPDADRALIEMVDGVAMVTREPLDRLRQIIAQSWYWIGGFALPTDVTADTNVIPTATNSYLKRGVVIESLGTDALGMTF</sequence>
<evidence type="ECO:0008006" key="3">
    <source>
        <dbReference type="Google" id="ProtNLM"/>
    </source>
</evidence>
<dbReference type="EMBL" id="BASM01000019">
    <property type="protein sequence ID" value="GAD26566.1"/>
    <property type="molecule type" value="Genomic_DNA"/>
</dbReference>
<protein>
    <recommendedName>
        <fullName evidence="3">Phage protein</fullName>
    </recommendedName>
</protein>
<evidence type="ECO:0000313" key="1">
    <source>
        <dbReference type="EMBL" id="GAD26566.1"/>
    </source>
</evidence>